<keyword evidence="2" id="KW-0472">Membrane</keyword>
<protein>
    <recommendedName>
        <fullName evidence="5">DUF676 domain-containing protein</fullName>
    </recommendedName>
</protein>
<feature type="transmembrane region" description="Helical" evidence="2">
    <location>
        <begin position="71"/>
        <end position="91"/>
    </location>
</feature>
<reference evidence="3 4" key="1">
    <citation type="journal article" date="2018" name="Nat. Ecol. Evol.">
        <title>Pezizomycetes genomes reveal the molecular basis of ectomycorrhizal truffle lifestyle.</title>
        <authorList>
            <person name="Murat C."/>
            <person name="Payen T."/>
            <person name="Noel B."/>
            <person name="Kuo A."/>
            <person name="Morin E."/>
            <person name="Chen J."/>
            <person name="Kohler A."/>
            <person name="Krizsan K."/>
            <person name="Balestrini R."/>
            <person name="Da Silva C."/>
            <person name="Montanini B."/>
            <person name="Hainaut M."/>
            <person name="Levati E."/>
            <person name="Barry K.W."/>
            <person name="Belfiori B."/>
            <person name="Cichocki N."/>
            <person name="Clum A."/>
            <person name="Dockter R.B."/>
            <person name="Fauchery L."/>
            <person name="Guy J."/>
            <person name="Iotti M."/>
            <person name="Le Tacon F."/>
            <person name="Lindquist E.A."/>
            <person name="Lipzen A."/>
            <person name="Malagnac F."/>
            <person name="Mello A."/>
            <person name="Molinier V."/>
            <person name="Miyauchi S."/>
            <person name="Poulain J."/>
            <person name="Riccioni C."/>
            <person name="Rubini A."/>
            <person name="Sitrit Y."/>
            <person name="Splivallo R."/>
            <person name="Traeger S."/>
            <person name="Wang M."/>
            <person name="Zifcakova L."/>
            <person name="Wipf D."/>
            <person name="Zambonelli A."/>
            <person name="Paolocci F."/>
            <person name="Nowrousian M."/>
            <person name="Ottonello S."/>
            <person name="Baldrian P."/>
            <person name="Spatafora J.W."/>
            <person name="Henrissat B."/>
            <person name="Nagy L.G."/>
            <person name="Aury J.M."/>
            <person name="Wincker P."/>
            <person name="Grigoriev I.V."/>
            <person name="Bonfante P."/>
            <person name="Martin F.M."/>
        </authorList>
    </citation>
    <scope>NUCLEOTIDE SEQUENCE [LARGE SCALE GENOMIC DNA]</scope>
    <source>
        <strain evidence="3 4">RN42</strain>
    </source>
</reference>
<proteinExistence type="predicted"/>
<evidence type="ECO:0000313" key="3">
    <source>
        <dbReference type="EMBL" id="RPA82713.1"/>
    </source>
</evidence>
<feature type="region of interest" description="Disordered" evidence="1">
    <location>
        <begin position="417"/>
        <end position="483"/>
    </location>
</feature>
<evidence type="ECO:0000256" key="2">
    <source>
        <dbReference type="SAM" id="Phobius"/>
    </source>
</evidence>
<dbReference type="AlphaFoldDB" id="A0A3N4I9F1"/>
<gene>
    <name evidence="3" type="ORF">BJ508DRAFT_317984</name>
</gene>
<organism evidence="3 4">
    <name type="scientific">Ascobolus immersus RN42</name>
    <dbReference type="NCBI Taxonomy" id="1160509"/>
    <lineage>
        <taxon>Eukaryota</taxon>
        <taxon>Fungi</taxon>
        <taxon>Dikarya</taxon>
        <taxon>Ascomycota</taxon>
        <taxon>Pezizomycotina</taxon>
        <taxon>Pezizomycetes</taxon>
        <taxon>Pezizales</taxon>
        <taxon>Ascobolaceae</taxon>
        <taxon>Ascobolus</taxon>
    </lineage>
</organism>
<dbReference type="PANTHER" id="PTHR42044:SF2">
    <property type="entry name" value="DUF676 DOMAIN-CONTAINING PROTEIN"/>
    <property type="match status" value="1"/>
</dbReference>
<dbReference type="OrthoDB" id="202545at2759"/>
<evidence type="ECO:0000313" key="4">
    <source>
        <dbReference type="Proteomes" id="UP000275078"/>
    </source>
</evidence>
<evidence type="ECO:0008006" key="5">
    <source>
        <dbReference type="Google" id="ProtNLM"/>
    </source>
</evidence>
<accession>A0A3N4I9F1</accession>
<dbReference type="InterPro" id="IPR029058">
    <property type="entry name" value="AB_hydrolase_fold"/>
</dbReference>
<dbReference type="EMBL" id="ML119669">
    <property type="protein sequence ID" value="RPA82713.1"/>
    <property type="molecule type" value="Genomic_DNA"/>
</dbReference>
<dbReference type="SUPFAM" id="SSF53474">
    <property type="entry name" value="alpha/beta-Hydrolases"/>
    <property type="match status" value="1"/>
</dbReference>
<dbReference type="PANTHER" id="PTHR42044">
    <property type="entry name" value="DUF676 DOMAIN-CONTAINING PROTEIN-RELATED"/>
    <property type="match status" value="1"/>
</dbReference>
<keyword evidence="4" id="KW-1185">Reference proteome</keyword>
<dbReference type="Proteomes" id="UP000275078">
    <property type="component" value="Unassembled WGS sequence"/>
</dbReference>
<evidence type="ECO:0000256" key="1">
    <source>
        <dbReference type="SAM" id="MobiDB-lite"/>
    </source>
</evidence>
<keyword evidence="2" id="KW-1133">Transmembrane helix</keyword>
<feature type="compositionally biased region" description="Basic and acidic residues" evidence="1">
    <location>
        <begin position="430"/>
        <end position="447"/>
    </location>
</feature>
<dbReference type="STRING" id="1160509.A0A3N4I9F1"/>
<feature type="transmembrane region" description="Helical" evidence="2">
    <location>
        <begin position="34"/>
        <end position="51"/>
    </location>
</feature>
<keyword evidence="2" id="KW-0812">Transmembrane</keyword>
<sequence length="483" mass="53314">MTKISFIPSQLDTTSSSTPLPFRSSPLQLLASDMWLVLKLLLYVPHIFLPFRTKNKHAELYLADKGNVKELILHVVLTVLGLAYVFGGVAVGLLLPGWLGLAFWLLGGFIIKLVSRSLNYGEVTFWSDPSLEGGEGWYGNPEERWVFVNGVDAGKYWAQNNIDLLAKTFKRRILGIHNRSFGTVMDLVECLVQRCFGYATEDARVMYQYLKEQLMDESVKKCVIIAHSQGGIILANVLDSLFADLPYSALEKMEIYTFGCAANHFNNPLIRPSAPSSPTSKGEEERLITHIEHYANEYDFVARFGVLQFSSNPPDNRYVGRVFTRKGKGGHLLNQHYLDYMFPIEDTRLDKDFLDMEVDVDEDAAVTREGEAVGRGYVGTGGKAGFDAGGEVTVGGDTVGEASGGAGSGVQVQTGRGRVASAPAHGMSASDREHVREGMRRKAEEQGRQNARVSKGKTVKDLSRLWKYRGGGDPDGAVEQNPF</sequence>
<name>A0A3N4I9F1_ASCIM</name>